<feature type="region of interest" description="Disordered" evidence="1">
    <location>
        <begin position="1"/>
        <end position="45"/>
    </location>
</feature>
<evidence type="ECO:0000256" key="1">
    <source>
        <dbReference type="SAM" id="MobiDB-lite"/>
    </source>
</evidence>
<organism evidence="2">
    <name type="scientific">Leptocylindrus danicus</name>
    <dbReference type="NCBI Taxonomy" id="163516"/>
    <lineage>
        <taxon>Eukaryota</taxon>
        <taxon>Sar</taxon>
        <taxon>Stramenopiles</taxon>
        <taxon>Ochrophyta</taxon>
        <taxon>Bacillariophyta</taxon>
        <taxon>Coscinodiscophyceae</taxon>
        <taxon>Chaetocerotophycidae</taxon>
        <taxon>Leptocylindrales</taxon>
        <taxon>Leptocylindraceae</taxon>
        <taxon>Leptocylindrus</taxon>
    </lineage>
</organism>
<sequence>MKQNLMMTEKCKTQSARRTEGRTKATRRERTDSWENIQGDDESSADNKSNIFAQLYLPAYACASIIGTFDTIITNVIDDGSCCCCCCFQGFENNLPDASFEGEEEQHMIREALPYADEQVDLSRYDGQFLYHDLSLEEEYEI</sequence>
<name>A0A7S2K4Z2_9STRA</name>
<evidence type="ECO:0000313" key="2">
    <source>
        <dbReference type="EMBL" id="CAD9565163.1"/>
    </source>
</evidence>
<reference evidence="2" key="1">
    <citation type="submission" date="2021-01" db="EMBL/GenBank/DDBJ databases">
        <authorList>
            <person name="Corre E."/>
            <person name="Pelletier E."/>
            <person name="Niang G."/>
            <person name="Scheremetjew M."/>
            <person name="Finn R."/>
            <person name="Kale V."/>
            <person name="Holt S."/>
            <person name="Cochrane G."/>
            <person name="Meng A."/>
            <person name="Brown T."/>
            <person name="Cohen L."/>
        </authorList>
    </citation>
    <scope>NUCLEOTIDE SEQUENCE</scope>
    <source>
        <strain evidence="2">B650</strain>
    </source>
</reference>
<gene>
    <name evidence="2" type="ORF">LDAN0321_LOCUS4846</name>
</gene>
<protein>
    <submittedName>
        <fullName evidence="2">Uncharacterized protein</fullName>
    </submittedName>
</protein>
<dbReference type="AlphaFoldDB" id="A0A7S2K4Z2"/>
<proteinExistence type="predicted"/>
<accession>A0A7S2K4Z2</accession>
<feature type="compositionally biased region" description="Basic and acidic residues" evidence="1">
    <location>
        <begin position="9"/>
        <end position="33"/>
    </location>
</feature>
<dbReference type="EMBL" id="HBGY01007738">
    <property type="protein sequence ID" value="CAD9565163.1"/>
    <property type="molecule type" value="Transcribed_RNA"/>
</dbReference>